<name>A0A3M8WBX2_9ACTN</name>
<evidence type="ECO:0000313" key="2">
    <source>
        <dbReference type="Proteomes" id="UP000275401"/>
    </source>
</evidence>
<dbReference type="EMBL" id="RIBZ01000212">
    <property type="protein sequence ID" value="RNG26075.1"/>
    <property type="molecule type" value="Genomic_DNA"/>
</dbReference>
<proteinExistence type="predicted"/>
<dbReference type="Proteomes" id="UP000275401">
    <property type="component" value="Unassembled WGS sequence"/>
</dbReference>
<dbReference type="AlphaFoldDB" id="A0A3M8WBX2"/>
<reference evidence="1 2" key="1">
    <citation type="submission" date="2018-11" db="EMBL/GenBank/DDBJ databases">
        <title>The Potential of Streptomyces as Biocontrol Agents against the Tomato grey mould, Botrytis cinerea (Gray mold) Frontiers in Microbiology.</title>
        <authorList>
            <person name="Li D."/>
        </authorList>
    </citation>
    <scope>NUCLEOTIDE SEQUENCE [LARGE SCALE GENOMIC DNA]</scope>
    <source>
        <strain evidence="1 2">NEAU-LD23</strain>
    </source>
</reference>
<protein>
    <submittedName>
        <fullName evidence="1">Uncharacterized protein</fullName>
    </submittedName>
</protein>
<organism evidence="1 2">
    <name type="scientific">Streptomyces botrytidirepellens</name>
    <dbReference type="NCBI Taxonomy" id="2486417"/>
    <lineage>
        <taxon>Bacteria</taxon>
        <taxon>Bacillati</taxon>
        <taxon>Actinomycetota</taxon>
        <taxon>Actinomycetes</taxon>
        <taxon>Kitasatosporales</taxon>
        <taxon>Streptomycetaceae</taxon>
        <taxon>Streptomyces</taxon>
    </lineage>
</organism>
<evidence type="ECO:0000313" key="1">
    <source>
        <dbReference type="EMBL" id="RNG26075.1"/>
    </source>
</evidence>
<accession>A0A3M8WBX2</accession>
<sequence>MLCETAVWPAGRLPVLAAELERAGLGADVATLLWEMACLPPEPLAAAAEALIAAGRESDGERLLRQSVARPVAEVAQTALALLESAAHPEVALLLTAFIRARTPAEVAEAAAEDPGALVPPLLDAASAVSPGSQHDLAHALRVAGIHGAT</sequence>
<keyword evidence="2" id="KW-1185">Reference proteome</keyword>
<comment type="caution">
    <text evidence="1">The sequence shown here is derived from an EMBL/GenBank/DDBJ whole genome shotgun (WGS) entry which is preliminary data.</text>
</comment>
<gene>
    <name evidence="1" type="ORF">EEJ42_16310</name>
</gene>